<evidence type="ECO:0000313" key="1">
    <source>
        <dbReference type="EMBL" id="MCQ4332020.1"/>
    </source>
</evidence>
<dbReference type="PANTHER" id="PTHR13887">
    <property type="entry name" value="GLUTATHIONE S-TRANSFERASE KAPPA"/>
    <property type="match status" value="1"/>
</dbReference>
<dbReference type="InterPro" id="IPR036249">
    <property type="entry name" value="Thioredoxin-like_sf"/>
</dbReference>
<evidence type="ECO:0000313" key="2">
    <source>
        <dbReference type="Proteomes" id="UP001139494"/>
    </source>
</evidence>
<proteinExistence type="predicted"/>
<gene>
    <name evidence="1" type="ORF">KM295_00680</name>
</gene>
<keyword evidence="2" id="KW-1185">Reference proteome</keyword>
<protein>
    <submittedName>
        <fullName evidence="1">DsbA family protein</fullName>
    </submittedName>
</protein>
<sequence>MQVTLTEFTDPFCTWCWGAEPVLRRIEETYGDQIDTRFVMGGLVADFGSFSDAANGITEPADVAPHWETAARQHGMPVDADIWLTNPPRSSYPACIAYEAAELQGTDAANRYLRRLREAIATERQNIGDREVLTDLAADVGLDVERFRAAFAGDRARAAFEEDRVHSREQGTTVFPTFRVEAGDDERQLAGSQSFDSLAEAIEAVAPDLERTPPRPLPKFVEQYSPVATREVAEVYNLSDDIARLRLEDLASAGRIEESIRGTGSLWKTVAHENSE</sequence>
<dbReference type="AlphaFoldDB" id="A0A9R1D6G7"/>
<name>A0A9R1D6G7_9EURY</name>
<dbReference type="Pfam" id="PF13743">
    <property type="entry name" value="Thioredoxin_5"/>
    <property type="match status" value="1"/>
</dbReference>
<accession>A0A9R1D6G7</accession>
<dbReference type="Proteomes" id="UP001139494">
    <property type="component" value="Unassembled WGS sequence"/>
</dbReference>
<dbReference type="EMBL" id="JAHLKM010000001">
    <property type="protein sequence ID" value="MCQ4332020.1"/>
    <property type="molecule type" value="Genomic_DNA"/>
</dbReference>
<reference evidence="1" key="1">
    <citation type="journal article" date="2023" name="Front. Microbiol.">
        <title>Genomic-based phylogenetic and metabolic analyses of the genus Natronomonas, and description of Natronomonas aquatica sp. nov.</title>
        <authorList>
            <person name="Garcia-Roldan A."/>
            <person name="Duran-Viseras A."/>
            <person name="de la Haba R.R."/>
            <person name="Corral P."/>
            <person name="Sanchez-Porro C."/>
            <person name="Ventosa A."/>
        </authorList>
    </citation>
    <scope>NUCLEOTIDE SEQUENCE</scope>
    <source>
        <strain evidence="1">F2-12</strain>
    </source>
</reference>
<dbReference type="RefSeq" id="WP_256027926.1">
    <property type="nucleotide sequence ID" value="NZ_JAHLKM010000001.1"/>
</dbReference>
<comment type="caution">
    <text evidence="1">The sequence shown here is derived from an EMBL/GenBank/DDBJ whole genome shotgun (WGS) entry which is preliminary data.</text>
</comment>
<dbReference type="SUPFAM" id="SSF52833">
    <property type="entry name" value="Thioredoxin-like"/>
    <property type="match status" value="1"/>
</dbReference>
<dbReference type="Gene3D" id="3.40.30.10">
    <property type="entry name" value="Glutaredoxin"/>
    <property type="match status" value="1"/>
</dbReference>
<organism evidence="1 2">
    <name type="scientific">Natronomonas aquatica</name>
    <dbReference type="NCBI Taxonomy" id="2841590"/>
    <lineage>
        <taxon>Archaea</taxon>
        <taxon>Methanobacteriati</taxon>
        <taxon>Methanobacteriota</taxon>
        <taxon>Stenosarchaea group</taxon>
        <taxon>Halobacteria</taxon>
        <taxon>Halobacteriales</taxon>
        <taxon>Natronomonadaceae</taxon>
        <taxon>Natronomonas</taxon>
    </lineage>
</organism>
<dbReference type="CDD" id="cd03025">
    <property type="entry name" value="DsbA_FrnE_like"/>
    <property type="match status" value="1"/>
</dbReference>